<evidence type="ECO:0000256" key="1">
    <source>
        <dbReference type="SAM" id="MobiDB-lite"/>
    </source>
</evidence>
<proteinExistence type="predicted"/>
<evidence type="ECO:0000313" key="2">
    <source>
        <dbReference type="EMBL" id="VVW47388.1"/>
    </source>
</evidence>
<name>A0A5K1E5B1_9MAGN</name>
<feature type="region of interest" description="Disordered" evidence="1">
    <location>
        <begin position="155"/>
        <end position="183"/>
    </location>
</feature>
<dbReference type="Gramene" id="NC6G0040700.1">
    <property type="protein sequence ID" value="NC6G0040700.1:cds"/>
    <property type="gene ID" value="NC6G0040700"/>
</dbReference>
<reference evidence="2" key="1">
    <citation type="submission" date="2019-09" db="EMBL/GenBank/DDBJ databases">
        <authorList>
            <person name="Zhang L."/>
        </authorList>
    </citation>
    <scope>NUCLEOTIDE SEQUENCE</scope>
</reference>
<sequence>MVRHPGALRHEGAVRQDVVLGRPFSVVRHRRIQPHALADGGMQILHLLHLLEANNFAAEVGDLPENLLFCVFVTGNQPEEPRERCRRRIPAGEHEADDYVLDEPLVRTACLQEPRQEIRVLRLGFSGRRQLRLPLTNQLCGEVIDNADGIKEPLLGSDTESSFKLPHEPDGSGEALASQPDGVVEGRGEVGCRRVWVQAAGIRAEGDFTYVIEGKPLERVLEIQNRLTLGGGGE</sequence>
<protein>
    <submittedName>
        <fullName evidence="2">Uncharacterized protein</fullName>
    </submittedName>
</protein>
<dbReference type="AlphaFoldDB" id="A0A5K1E5B1"/>
<accession>A0A5K1E5B1</accession>
<gene>
    <name evidence="2" type="ORF">NYM_LOCUS21090</name>
</gene>
<dbReference type="EMBL" id="LR721784">
    <property type="protein sequence ID" value="VVW47388.1"/>
    <property type="molecule type" value="Genomic_DNA"/>
</dbReference>
<organism evidence="2">
    <name type="scientific">Nymphaea colorata</name>
    <name type="common">pocket water lily</name>
    <dbReference type="NCBI Taxonomy" id="210225"/>
    <lineage>
        <taxon>Eukaryota</taxon>
        <taxon>Viridiplantae</taxon>
        <taxon>Streptophyta</taxon>
        <taxon>Embryophyta</taxon>
        <taxon>Tracheophyta</taxon>
        <taxon>Spermatophyta</taxon>
        <taxon>Magnoliopsida</taxon>
        <taxon>Nymphaeales</taxon>
        <taxon>Nymphaeaceae</taxon>
        <taxon>Nymphaea</taxon>
    </lineage>
</organism>